<dbReference type="OrthoDB" id="9806150at2"/>
<name>A0A1M4T165_9LACT</name>
<dbReference type="AlphaFoldDB" id="A0A1M4T165"/>
<organism evidence="4 5">
    <name type="scientific">Atopostipes suicloacalis DSM 15692</name>
    <dbReference type="NCBI Taxonomy" id="1121025"/>
    <lineage>
        <taxon>Bacteria</taxon>
        <taxon>Bacillati</taxon>
        <taxon>Bacillota</taxon>
        <taxon>Bacilli</taxon>
        <taxon>Lactobacillales</taxon>
        <taxon>Carnobacteriaceae</taxon>
        <taxon>Atopostipes</taxon>
    </lineage>
</organism>
<evidence type="ECO:0000313" key="4">
    <source>
        <dbReference type="EMBL" id="SHE38216.1"/>
    </source>
</evidence>
<dbReference type="CDD" id="cd03424">
    <property type="entry name" value="NUDIX_ADPRase_Nudt5_UGPPase_Nudt14"/>
    <property type="match status" value="1"/>
</dbReference>
<evidence type="ECO:0000313" key="5">
    <source>
        <dbReference type="Proteomes" id="UP000184128"/>
    </source>
</evidence>
<dbReference type="RefSeq" id="WP_073295270.1">
    <property type="nucleotide sequence ID" value="NZ_FQUF01000004.1"/>
</dbReference>
<evidence type="ECO:0000256" key="1">
    <source>
        <dbReference type="ARBA" id="ARBA00001946"/>
    </source>
</evidence>
<dbReference type="PROSITE" id="PS51462">
    <property type="entry name" value="NUDIX"/>
    <property type="match status" value="1"/>
</dbReference>
<dbReference type="InterPro" id="IPR000086">
    <property type="entry name" value="NUDIX_hydrolase_dom"/>
</dbReference>
<dbReference type="FunFam" id="3.90.79.10:FF:000024">
    <property type="entry name" value="ADP-ribose pyrophosphatase"/>
    <property type="match status" value="1"/>
</dbReference>
<keyword evidence="2" id="KW-0378">Hydrolase</keyword>
<dbReference type="STRING" id="1121025.SAMN02745249_00327"/>
<dbReference type="Proteomes" id="UP000184128">
    <property type="component" value="Unassembled WGS sequence"/>
</dbReference>
<comment type="cofactor">
    <cofactor evidence="1">
        <name>Mg(2+)</name>
        <dbReference type="ChEBI" id="CHEBI:18420"/>
    </cofactor>
</comment>
<dbReference type="Gene3D" id="3.90.79.10">
    <property type="entry name" value="Nucleoside Triphosphate Pyrophosphohydrolase"/>
    <property type="match status" value="1"/>
</dbReference>
<dbReference type="SUPFAM" id="SSF55811">
    <property type="entry name" value="Nudix"/>
    <property type="match status" value="1"/>
</dbReference>
<dbReference type="InterPro" id="IPR015797">
    <property type="entry name" value="NUDIX_hydrolase-like_dom_sf"/>
</dbReference>
<dbReference type="GO" id="GO:0019693">
    <property type="term" value="P:ribose phosphate metabolic process"/>
    <property type="evidence" value="ECO:0007669"/>
    <property type="project" value="TreeGrafter"/>
</dbReference>
<keyword evidence="5" id="KW-1185">Reference proteome</keyword>
<protein>
    <submittedName>
        <fullName evidence="4">ADP-ribose pyrophosphatase</fullName>
    </submittedName>
</protein>
<reference evidence="5" key="1">
    <citation type="submission" date="2016-11" db="EMBL/GenBank/DDBJ databases">
        <authorList>
            <person name="Varghese N."/>
            <person name="Submissions S."/>
        </authorList>
    </citation>
    <scope>NUCLEOTIDE SEQUENCE [LARGE SCALE GENOMIC DNA]</scope>
    <source>
        <strain evidence="5">DSM 15692</strain>
    </source>
</reference>
<evidence type="ECO:0000256" key="2">
    <source>
        <dbReference type="ARBA" id="ARBA00022801"/>
    </source>
</evidence>
<accession>A0A1M4T165</accession>
<sequence>MKFEEKIVKRDTIHEGNITTYQLLDVILPDGREAKREVVLHNGAAAVIAFTEDQKMILVRQYRVSIGKTTLELPAGLRDEEDRDGMTTAQREFEEETGLRAKDWRFVTSFYSTPGYTDEFLEIYEAQGIENVENAREQDDDEFIEVVALDFDEAMDAYSKAELCDAKTVFALFYWQMKRNKEAQEANE</sequence>
<dbReference type="Pfam" id="PF00293">
    <property type="entry name" value="NUDIX"/>
    <property type="match status" value="1"/>
</dbReference>
<dbReference type="PANTHER" id="PTHR11839">
    <property type="entry name" value="UDP/ADP-SUGAR PYROPHOSPHATASE"/>
    <property type="match status" value="1"/>
</dbReference>
<dbReference type="EMBL" id="FQUF01000004">
    <property type="protein sequence ID" value="SHE38216.1"/>
    <property type="molecule type" value="Genomic_DNA"/>
</dbReference>
<proteinExistence type="predicted"/>
<feature type="domain" description="Nudix hydrolase" evidence="3">
    <location>
        <begin position="39"/>
        <end position="171"/>
    </location>
</feature>
<gene>
    <name evidence="4" type="ORF">SAMN02745249_00327</name>
</gene>
<dbReference type="GO" id="GO:0005829">
    <property type="term" value="C:cytosol"/>
    <property type="evidence" value="ECO:0007669"/>
    <property type="project" value="TreeGrafter"/>
</dbReference>
<dbReference type="GO" id="GO:0016787">
    <property type="term" value="F:hydrolase activity"/>
    <property type="evidence" value="ECO:0007669"/>
    <property type="project" value="UniProtKB-KW"/>
</dbReference>
<evidence type="ECO:0000259" key="3">
    <source>
        <dbReference type="PROSITE" id="PS51462"/>
    </source>
</evidence>
<dbReference type="PANTHER" id="PTHR11839:SF18">
    <property type="entry name" value="NUDIX HYDROLASE DOMAIN-CONTAINING PROTEIN"/>
    <property type="match status" value="1"/>
</dbReference>
<dbReference type="GO" id="GO:0006753">
    <property type="term" value="P:nucleoside phosphate metabolic process"/>
    <property type="evidence" value="ECO:0007669"/>
    <property type="project" value="TreeGrafter"/>
</dbReference>